<keyword evidence="2" id="KW-1185">Reference proteome</keyword>
<evidence type="ECO:0000313" key="1">
    <source>
        <dbReference type="EMBL" id="SEH48596.1"/>
    </source>
</evidence>
<accession>A0A1H6IQE0</accession>
<proteinExistence type="predicted"/>
<dbReference type="EMBL" id="LT629971">
    <property type="protein sequence ID" value="SEH48596.1"/>
    <property type="molecule type" value="Genomic_DNA"/>
</dbReference>
<organism evidence="1 2">
    <name type="scientific">Mycolicibacterium rutilum</name>
    <name type="common">Mycobacterium rutilum</name>
    <dbReference type="NCBI Taxonomy" id="370526"/>
    <lineage>
        <taxon>Bacteria</taxon>
        <taxon>Bacillati</taxon>
        <taxon>Actinomycetota</taxon>
        <taxon>Actinomycetes</taxon>
        <taxon>Mycobacteriales</taxon>
        <taxon>Mycobacteriaceae</taxon>
        <taxon>Mycolicibacterium</taxon>
    </lineage>
</organism>
<name>A0A1H6IQE0_MYCRU</name>
<reference evidence="2" key="1">
    <citation type="submission" date="2016-10" db="EMBL/GenBank/DDBJ databases">
        <authorList>
            <person name="Varghese N."/>
            <person name="Submissions S."/>
        </authorList>
    </citation>
    <scope>NUCLEOTIDE SEQUENCE [LARGE SCALE GENOMIC DNA]</scope>
    <source>
        <strain evidence="2">DSM 45405</strain>
    </source>
</reference>
<sequence length="99" mass="9808">MTATFGLGVLVTVGAPAAHASQKSECEGRGGTYSETAVTWNGKPGTTYRCCVKDTVSNTTSCTSTTVTKATQAITSAGGGGPRVPLVVADSGIAIEAAP</sequence>
<dbReference type="STRING" id="370526.SAMN04489835_0376"/>
<protein>
    <submittedName>
        <fullName evidence="1">Uncharacterized protein</fullName>
    </submittedName>
</protein>
<evidence type="ECO:0000313" key="2">
    <source>
        <dbReference type="Proteomes" id="UP000182915"/>
    </source>
</evidence>
<dbReference type="Proteomes" id="UP000182915">
    <property type="component" value="Chromosome I"/>
</dbReference>
<gene>
    <name evidence="1" type="ORF">SAMN04489835_0376</name>
</gene>
<dbReference type="AlphaFoldDB" id="A0A1H6IQE0"/>